<dbReference type="SMART" id="SM00304">
    <property type="entry name" value="HAMP"/>
    <property type="match status" value="1"/>
</dbReference>
<dbReference type="PROSITE" id="PS50885">
    <property type="entry name" value="HAMP"/>
    <property type="match status" value="1"/>
</dbReference>
<dbReference type="OrthoDB" id="9809348at2"/>
<name>A0A1I2FH98_9BACL</name>
<dbReference type="InterPro" id="IPR003594">
    <property type="entry name" value="HATPase_dom"/>
</dbReference>
<protein>
    <submittedName>
        <fullName evidence="9">Two-component system, sensor histidine kinase YesM</fullName>
    </submittedName>
</protein>
<dbReference type="Gene3D" id="6.10.340.10">
    <property type="match status" value="1"/>
</dbReference>
<evidence type="ECO:0000313" key="10">
    <source>
        <dbReference type="Proteomes" id="UP000183410"/>
    </source>
</evidence>
<accession>A0A1I2FH98</accession>
<dbReference type="Pfam" id="PF00672">
    <property type="entry name" value="HAMP"/>
    <property type="match status" value="1"/>
</dbReference>
<sequence length="598" mass="69060">MRLRQRLEQWIIRMTRSMSMRKKIVLFYGVIVFLPTVLLAIGAGYMTLHIVRGNYMLTIKEAVRQSAQSIEFRKQSYDLLATRTATDGELVSRLSRDYQDISEQYATVQYVDRAFLFTSKYLPGIENFRIYHTNDTLVQDGGLLWKPGKQRTLSGLIEQDWYEGRLRSPDNLAWTNALDDKTRLVVSHKILNPYGDVYGIVYLRLNYNEVFAESFDHPFDGAGEMFIVDSDEQIIASSESNEIGSRLSESSLSEYWSSPEGTAVTVDGMVLIRQKIKSGWTVAALVHLDRLEEQSKRIFYYIVGGIAFFLLLSTFLIMVVLKNVIWRIRKLGTRMMDISEGYFEATVRNRDSDELGELEVLFNSMSGRLRKLVEEHAEVILKEREQSFKALQAQINPHFIYNSLSLIRWRAMDVKDEIQIRTIDALTTFYRLALNNRVNVTRIRDELEHLKAYVEIQQLRYPDQVLVEWQVEADVLDLYTIKLILQPIVENCYLHGGITTRKGAFIQIMISKTEDAIQFQIFDNGKGIEREKLELIKTGSYIGTKNGFGMNNIRDRLALYFGQEGRFEIDSMENEWTAVTIHIPICKEAPEIKKGDGA</sequence>
<dbReference type="Gene3D" id="3.30.565.10">
    <property type="entry name" value="Histidine kinase-like ATPase, C-terminal domain"/>
    <property type="match status" value="1"/>
</dbReference>
<evidence type="ECO:0000256" key="7">
    <source>
        <dbReference type="SAM" id="Phobius"/>
    </source>
</evidence>
<keyword evidence="4" id="KW-0808">Transferase</keyword>
<evidence type="ECO:0000256" key="3">
    <source>
        <dbReference type="ARBA" id="ARBA00022553"/>
    </source>
</evidence>
<dbReference type="InterPro" id="IPR003660">
    <property type="entry name" value="HAMP_dom"/>
</dbReference>
<reference evidence="10" key="1">
    <citation type="submission" date="2016-10" db="EMBL/GenBank/DDBJ databases">
        <authorList>
            <person name="Varghese N."/>
            <person name="Submissions S."/>
        </authorList>
    </citation>
    <scope>NUCLEOTIDE SEQUENCE [LARGE SCALE GENOMIC DNA]</scope>
    <source>
        <strain evidence="10">CGMCC 1.10223</strain>
    </source>
</reference>
<dbReference type="CDD" id="cd06225">
    <property type="entry name" value="HAMP"/>
    <property type="match status" value="1"/>
</dbReference>
<dbReference type="RefSeq" id="WP_046232363.1">
    <property type="nucleotide sequence ID" value="NZ_FONN01000012.1"/>
</dbReference>
<evidence type="ECO:0000256" key="4">
    <source>
        <dbReference type="ARBA" id="ARBA00022679"/>
    </source>
</evidence>
<keyword evidence="10" id="KW-1185">Reference proteome</keyword>
<dbReference type="Pfam" id="PF06580">
    <property type="entry name" value="His_kinase"/>
    <property type="match status" value="1"/>
</dbReference>
<dbReference type="AlphaFoldDB" id="A0A1I2FH98"/>
<evidence type="ECO:0000256" key="1">
    <source>
        <dbReference type="ARBA" id="ARBA00004651"/>
    </source>
</evidence>
<keyword evidence="3" id="KW-0597">Phosphoprotein</keyword>
<evidence type="ECO:0000256" key="2">
    <source>
        <dbReference type="ARBA" id="ARBA00022475"/>
    </source>
</evidence>
<keyword evidence="6 7" id="KW-0472">Membrane</keyword>
<dbReference type="GO" id="GO:0000155">
    <property type="term" value="F:phosphorelay sensor kinase activity"/>
    <property type="evidence" value="ECO:0007669"/>
    <property type="project" value="InterPro"/>
</dbReference>
<dbReference type="SUPFAM" id="SSF55874">
    <property type="entry name" value="ATPase domain of HSP90 chaperone/DNA topoisomerase II/histidine kinase"/>
    <property type="match status" value="1"/>
</dbReference>
<keyword evidence="2" id="KW-1003">Cell membrane</keyword>
<dbReference type="EMBL" id="FONN01000012">
    <property type="protein sequence ID" value="SFF04792.1"/>
    <property type="molecule type" value="Genomic_DNA"/>
</dbReference>
<dbReference type="Proteomes" id="UP000183410">
    <property type="component" value="Unassembled WGS sequence"/>
</dbReference>
<dbReference type="PANTHER" id="PTHR34220">
    <property type="entry name" value="SENSOR HISTIDINE KINASE YPDA"/>
    <property type="match status" value="1"/>
</dbReference>
<dbReference type="PANTHER" id="PTHR34220:SF7">
    <property type="entry name" value="SENSOR HISTIDINE KINASE YPDA"/>
    <property type="match status" value="1"/>
</dbReference>
<keyword evidence="7" id="KW-1133">Transmembrane helix</keyword>
<dbReference type="InterPro" id="IPR036890">
    <property type="entry name" value="HATPase_C_sf"/>
</dbReference>
<comment type="subcellular location">
    <subcellularLocation>
        <location evidence="1">Cell membrane</location>
        <topology evidence="1">Multi-pass membrane protein</topology>
    </subcellularLocation>
</comment>
<feature type="transmembrane region" description="Helical" evidence="7">
    <location>
        <begin position="298"/>
        <end position="321"/>
    </location>
</feature>
<keyword evidence="5 9" id="KW-0418">Kinase</keyword>
<dbReference type="Pfam" id="PF02518">
    <property type="entry name" value="HATPase_c"/>
    <property type="match status" value="1"/>
</dbReference>
<feature type="domain" description="HAMP" evidence="8">
    <location>
        <begin position="322"/>
        <end position="374"/>
    </location>
</feature>
<evidence type="ECO:0000256" key="6">
    <source>
        <dbReference type="ARBA" id="ARBA00023136"/>
    </source>
</evidence>
<dbReference type="GO" id="GO:0005886">
    <property type="term" value="C:plasma membrane"/>
    <property type="evidence" value="ECO:0007669"/>
    <property type="project" value="UniProtKB-SubCell"/>
</dbReference>
<dbReference type="InterPro" id="IPR010559">
    <property type="entry name" value="Sig_transdc_His_kin_internal"/>
</dbReference>
<gene>
    <name evidence="9" type="ORF">SAMN04487969_11282</name>
</gene>
<organism evidence="9 10">
    <name type="scientific">Paenibacillus algorifonticola</name>
    <dbReference type="NCBI Taxonomy" id="684063"/>
    <lineage>
        <taxon>Bacteria</taxon>
        <taxon>Bacillati</taxon>
        <taxon>Bacillota</taxon>
        <taxon>Bacilli</taxon>
        <taxon>Bacillales</taxon>
        <taxon>Paenibacillaceae</taxon>
        <taxon>Paenibacillus</taxon>
    </lineage>
</organism>
<proteinExistence type="predicted"/>
<evidence type="ECO:0000259" key="8">
    <source>
        <dbReference type="PROSITE" id="PS50885"/>
    </source>
</evidence>
<evidence type="ECO:0000313" key="9">
    <source>
        <dbReference type="EMBL" id="SFF04792.1"/>
    </source>
</evidence>
<keyword evidence="7" id="KW-0812">Transmembrane</keyword>
<dbReference type="InterPro" id="IPR050640">
    <property type="entry name" value="Bact_2-comp_sensor_kinase"/>
</dbReference>
<evidence type="ECO:0000256" key="5">
    <source>
        <dbReference type="ARBA" id="ARBA00022777"/>
    </source>
</evidence>